<evidence type="ECO:0008006" key="7">
    <source>
        <dbReference type="Google" id="ProtNLM"/>
    </source>
</evidence>
<feature type="compositionally biased region" description="Pro residues" evidence="3">
    <location>
        <begin position="186"/>
        <end position="201"/>
    </location>
</feature>
<evidence type="ECO:0000313" key="5">
    <source>
        <dbReference type="EMBL" id="RKP08454.1"/>
    </source>
</evidence>
<evidence type="ECO:0000256" key="4">
    <source>
        <dbReference type="SAM" id="SignalP"/>
    </source>
</evidence>
<keyword evidence="6" id="KW-1185">Reference proteome</keyword>
<feature type="signal peptide" evidence="4">
    <location>
        <begin position="1"/>
        <end position="20"/>
    </location>
</feature>
<feature type="chain" id="PRO_5020935902" description="Chitin-binding type-4 domain-containing protein" evidence="4">
    <location>
        <begin position="21"/>
        <end position="260"/>
    </location>
</feature>
<reference evidence="6" key="1">
    <citation type="journal article" date="2018" name="Nat. Microbiol.">
        <title>Leveraging single-cell genomics to expand the fungal tree of life.</title>
        <authorList>
            <person name="Ahrendt S.R."/>
            <person name="Quandt C.A."/>
            <person name="Ciobanu D."/>
            <person name="Clum A."/>
            <person name="Salamov A."/>
            <person name="Andreopoulos B."/>
            <person name="Cheng J.F."/>
            <person name="Woyke T."/>
            <person name="Pelin A."/>
            <person name="Henrissat B."/>
            <person name="Reynolds N.K."/>
            <person name="Benny G.L."/>
            <person name="Smith M.E."/>
            <person name="James T.Y."/>
            <person name="Grigoriev I.V."/>
        </authorList>
    </citation>
    <scope>NUCLEOTIDE SEQUENCE [LARGE SCALE GENOMIC DNA]</scope>
    <source>
        <strain evidence="6">RSA 1356</strain>
    </source>
</reference>
<gene>
    <name evidence="5" type="ORF">THASP1DRAFT_29735</name>
</gene>
<sequence>MRSVFIAGLLALTTAASVSAHGYLSSPACRGCNKATYQVDDLKSPNGRGICRGEPAGPITQVAAGATVNLGFTITAPHVGPCAVSLLNLDLSGEQQLDTRMDCAAPGKVRDWAITIPASASGRRVLRWTWEGCHVQPCEKYEQCVDLDVSGGGGGAPGPATQPDDKEVPEKKVYAASASPAVPTSAPVPAPVPETPAPAQPVPYAAPSAPSSSAGACQPGEFTCQGDRLGQCSYGSWVWTGCPPTTKCINKAPIFYCGTQ</sequence>
<organism evidence="5 6">
    <name type="scientific">Thamnocephalis sphaerospora</name>
    <dbReference type="NCBI Taxonomy" id="78915"/>
    <lineage>
        <taxon>Eukaryota</taxon>
        <taxon>Fungi</taxon>
        <taxon>Fungi incertae sedis</taxon>
        <taxon>Zoopagomycota</taxon>
        <taxon>Zoopagomycotina</taxon>
        <taxon>Zoopagomycetes</taxon>
        <taxon>Zoopagales</taxon>
        <taxon>Sigmoideomycetaceae</taxon>
        <taxon>Thamnocephalis</taxon>
    </lineage>
</organism>
<dbReference type="STRING" id="78915.A0A4P9XQW9"/>
<name>A0A4P9XQW9_9FUNG</name>
<dbReference type="EMBL" id="KZ992601">
    <property type="protein sequence ID" value="RKP08454.1"/>
    <property type="molecule type" value="Genomic_DNA"/>
</dbReference>
<comment type="cofactor">
    <cofactor evidence="1">
        <name>Cu(2+)</name>
        <dbReference type="ChEBI" id="CHEBI:29036"/>
    </cofactor>
</comment>
<accession>A0A4P9XQW9</accession>
<evidence type="ECO:0000256" key="3">
    <source>
        <dbReference type="SAM" id="MobiDB-lite"/>
    </source>
</evidence>
<evidence type="ECO:0000256" key="1">
    <source>
        <dbReference type="ARBA" id="ARBA00001973"/>
    </source>
</evidence>
<dbReference type="OrthoDB" id="5559126at2759"/>
<keyword evidence="4" id="KW-0732">Signal</keyword>
<dbReference type="AlphaFoldDB" id="A0A4P9XQW9"/>
<dbReference type="PANTHER" id="PTHR36575">
    <property type="entry name" value="BINDING PROTEIN, PUTATIVE (AFU_ORTHOLOGUE AFUA_1G14430)-RELATED"/>
    <property type="match status" value="1"/>
</dbReference>
<dbReference type="Proteomes" id="UP000271241">
    <property type="component" value="Unassembled WGS sequence"/>
</dbReference>
<proteinExistence type="predicted"/>
<keyword evidence="2" id="KW-0186">Copper</keyword>
<protein>
    <recommendedName>
        <fullName evidence="7">Chitin-binding type-4 domain-containing protein</fullName>
    </recommendedName>
</protein>
<feature type="compositionally biased region" description="Low complexity" evidence="3">
    <location>
        <begin position="175"/>
        <end position="185"/>
    </location>
</feature>
<feature type="region of interest" description="Disordered" evidence="3">
    <location>
        <begin position="175"/>
        <end position="207"/>
    </location>
</feature>
<dbReference type="Gene3D" id="2.70.50.70">
    <property type="match status" value="1"/>
</dbReference>
<evidence type="ECO:0000256" key="2">
    <source>
        <dbReference type="ARBA" id="ARBA00023008"/>
    </source>
</evidence>
<dbReference type="InterPro" id="IPR052282">
    <property type="entry name" value="Starch-active_LPMO"/>
</dbReference>
<dbReference type="PANTHER" id="PTHR36575:SF2">
    <property type="entry name" value="CHITIN-BINDING TYPE-4 DOMAIN-CONTAINING PROTEIN-RELATED"/>
    <property type="match status" value="1"/>
</dbReference>
<evidence type="ECO:0000313" key="6">
    <source>
        <dbReference type="Proteomes" id="UP000271241"/>
    </source>
</evidence>